<dbReference type="GO" id="GO:0015370">
    <property type="term" value="F:solute:sodium symporter activity"/>
    <property type="evidence" value="ECO:0007669"/>
    <property type="project" value="EnsemblMetazoa"/>
</dbReference>
<evidence type="ECO:0000313" key="2">
    <source>
        <dbReference type="EMBL" id="EDW55369.1"/>
    </source>
</evidence>
<sequence length="87" mass="9446">MADRFQISKVNGTANAGYDGEAGSAESDQTDAAHPLPPTSNENHLHPKAPGETGENRRSSRLSFRGFGNFLRKSDAERKFSLAQLTK</sequence>
<organism evidence="3">
    <name type="scientific">Drosophila sechellia</name>
    <name type="common">Fruit fly</name>
    <dbReference type="NCBI Taxonomy" id="7238"/>
    <lineage>
        <taxon>Eukaryota</taxon>
        <taxon>Metazoa</taxon>
        <taxon>Ecdysozoa</taxon>
        <taxon>Arthropoda</taxon>
        <taxon>Hexapoda</taxon>
        <taxon>Insecta</taxon>
        <taxon>Pterygota</taxon>
        <taxon>Neoptera</taxon>
        <taxon>Endopterygota</taxon>
        <taxon>Diptera</taxon>
        <taxon>Brachycera</taxon>
        <taxon>Muscomorpha</taxon>
        <taxon>Ephydroidea</taxon>
        <taxon>Drosophilidae</taxon>
        <taxon>Drosophila</taxon>
        <taxon>Sophophora</taxon>
    </lineage>
</organism>
<evidence type="ECO:0000256" key="1">
    <source>
        <dbReference type="SAM" id="MobiDB-lite"/>
    </source>
</evidence>
<reference evidence="2 3" key="1">
    <citation type="journal article" date="2007" name="Nature">
        <title>Evolution of genes and genomes on the Drosophila phylogeny.</title>
        <authorList>
            <consortium name="Drosophila 12 Genomes Consortium"/>
            <person name="Clark A.G."/>
            <person name="Eisen M.B."/>
            <person name="Smith D.R."/>
            <person name="Bergman C.M."/>
            <person name="Oliver B."/>
            <person name="Markow T.A."/>
            <person name="Kaufman T.C."/>
            <person name="Kellis M."/>
            <person name="Gelbart W."/>
            <person name="Iyer V.N."/>
            <person name="Pollard D.A."/>
            <person name="Sackton T.B."/>
            <person name="Larracuente A.M."/>
            <person name="Singh N.D."/>
            <person name="Abad J.P."/>
            <person name="Abt D.N."/>
            <person name="Adryan B."/>
            <person name="Aguade M."/>
            <person name="Akashi H."/>
            <person name="Anderson W.W."/>
            <person name="Aquadro C.F."/>
            <person name="Ardell D.H."/>
            <person name="Arguello R."/>
            <person name="Artieri C.G."/>
            <person name="Barbash D.A."/>
            <person name="Barker D."/>
            <person name="Barsanti P."/>
            <person name="Batterham P."/>
            <person name="Batzoglou S."/>
            <person name="Begun D."/>
            <person name="Bhutkar A."/>
            <person name="Blanco E."/>
            <person name="Bosak S.A."/>
            <person name="Bradley R.K."/>
            <person name="Brand A.D."/>
            <person name="Brent M.R."/>
            <person name="Brooks A.N."/>
            <person name="Brown R.H."/>
            <person name="Butlin R.K."/>
            <person name="Caggese C."/>
            <person name="Calvi B.R."/>
            <person name="Bernardo de Carvalho A."/>
            <person name="Caspi A."/>
            <person name="Castrezana S."/>
            <person name="Celniker S.E."/>
            <person name="Chang J.L."/>
            <person name="Chapple C."/>
            <person name="Chatterji S."/>
            <person name="Chinwalla A."/>
            <person name="Civetta A."/>
            <person name="Clifton S.W."/>
            <person name="Comeron J.M."/>
            <person name="Costello J.C."/>
            <person name="Coyne J.A."/>
            <person name="Daub J."/>
            <person name="David R.G."/>
            <person name="Delcher A.L."/>
            <person name="Delehaunty K."/>
            <person name="Do C.B."/>
            <person name="Ebling H."/>
            <person name="Edwards K."/>
            <person name="Eickbush T."/>
            <person name="Evans J.D."/>
            <person name="Filipski A."/>
            <person name="Findeiss S."/>
            <person name="Freyhult E."/>
            <person name="Fulton L."/>
            <person name="Fulton R."/>
            <person name="Garcia A.C."/>
            <person name="Gardiner A."/>
            <person name="Garfield D.A."/>
            <person name="Garvin B.E."/>
            <person name="Gibson G."/>
            <person name="Gilbert D."/>
            <person name="Gnerre S."/>
            <person name="Godfrey J."/>
            <person name="Good R."/>
            <person name="Gotea V."/>
            <person name="Gravely B."/>
            <person name="Greenberg A.J."/>
            <person name="Griffiths-Jones S."/>
            <person name="Gross S."/>
            <person name="Guigo R."/>
            <person name="Gustafson E.A."/>
            <person name="Haerty W."/>
            <person name="Hahn M.W."/>
            <person name="Halligan D.L."/>
            <person name="Halpern A.L."/>
            <person name="Halter G.M."/>
            <person name="Han M.V."/>
            <person name="Heger A."/>
            <person name="Hillier L."/>
            <person name="Hinrichs A.S."/>
            <person name="Holmes I."/>
            <person name="Hoskins R.A."/>
            <person name="Hubisz M.J."/>
            <person name="Hultmark D."/>
            <person name="Huntley M.A."/>
            <person name="Jaffe D.B."/>
            <person name="Jagadeeshan S."/>
            <person name="Jeck W.R."/>
            <person name="Johnson J."/>
            <person name="Jones C.D."/>
            <person name="Jordan W.C."/>
            <person name="Karpen G.H."/>
            <person name="Kataoka E."/>
            <person name="Keightley P.D."/>
            <person name="Kheradpour P."/>
            <person name="Kirkness E.F."/>
            <person name="Koerich L.B."/>
            <person name="Kristiansen K."/>
            <person name="Kudrna D."/>
            <person name="Kulathinal R.J."/>
            <person name="Kumar S."/>
            <person name="Kwok R."/>
            <person name="Lander E."/>
            <person name="Langley C.H."/>
            <person name="Lapoint R."/>
            <person name="Lazzaro B.P."/>
            <person name="Lee S.J."/>
            <person name="Levesque L."/>
            <person name="Li R."/>
            <person name="Lin C.F."/>
            <person name="Lin M.F."/>
            <person name="Lindblad-Toh K."/>
            <person name="Llopart A."/>
            <person name="Long M."/>
            <person name="Low L."/>
            <person name="Lozovsky E."/>
            <person name="Lu J."/>
            <person name="Luo M."/>
            <person name="Machado C.A."/>
            <person name="Makalowski W."/>
            <person name="Marzo M."/>
            <person name="Matsuda M."/>
            <person name="Matzkin L."/>
            <person name="McAllister B."/>
            <person name="McBride C.S."/>
            <person name="McKernan B."/>
            <person name="McKernan K."/>
            <person name="Mendez-Lago M."/>
            <person name="Minx P."/>
            <person name="Mollenhauer M.U."/>
            <person name="Montooth K."/>
            <person name="Mount S.M."/>
            <person name="Mu X."/>
            <person name="Myers E."/>
            <person name="Negre B."/>
            <person name="Newfeld S."/>
            <person name="Nielsen R."/>
            <person name="Noor M.A."/>
            <person name="O'Grady P."/>
            <person name="Pachter L."/>
            <person name="Papaceit M."/>
            <person name="Parisi M.J."/>
            <person name="Parisi M."/>
            <person name="Parts L."/>
            <person name="Pedersen J.S."/>
            <person name="Pesole G."/>
            <person name="Phillippy A.M."/>
            <person name="Ponting C.P."/>
            <person name="Pop M."/>
            <person name="Porcelli D."/>
            <person name="Powell J.R."/>
            <person name="Prohaska S."/>
            <person name="Pruitt K."/>
            <person name="Puig M."/>
            <person name="Quesneville H."/>
            <person name="Ram K.R."/>
            <person name="Rand D."/>
            <person name="Rasmussen M.D."/>
            <person name="Reed L.K."/>
            <person name="Reenan R."/>
            <person name="Reily A."/>
            <person name="Remington K.A."/>
            <person name="Rieger T.T."/>
            <person name="Ritchie M.G."/>
            <person name="Robin C."/>
            <person name="Rogers Y.H."/>
            <person name="Rohde C."/>
            <person name="Rozas J."/>
            <person name="Rubenfield M.J."/>
            <person name="Ruiz A."/>
            <person name="Russo S."/>
            <person name="Salzberg S.L."/>
            <person name="Sanchez-Gracia A."/>
            <person name="Saranga D.J."/>
            <person name="Sato H."/>
            <person name="Schaeffer S.W."/>
            <person name="Schatz M.C."/>
            <person name="Schlenke T."/>
            <person name="Schwartz R."/>
            <person name="Segarra C."/>
            <person name="Singh R.S."/>
            <person name="Sirot L."/>
            <person name="Sirota M."/>
            <person name="Sisneros N.B."/>
            <person name="Smith C.D."/>
            <person name="Smith T.F."/>
            <person name="Spieth J."/>
            <person name="Stage D.E."/>
            <person name="Stark A."/>
            <person name="Stephan W."/>
            <person name="Strausberg R.L."/>
            <person name="Strempel S."/>
            <person name="Sturgill D."/>
            <person name="Sutton G."/>
            <person name="Sutton G.G."/>
            <person name="Tao W."/>
            <person name="Teichmann S."/>
            <person name="Tobari Y.N."/>
            <person name="Tomimura Y."/>
            <person name="Tsolas J.M."/>
            <person name="Valente V.L."/>
            <person name="Venter E."/>
            <person name="Venter J.C."/>
            <person name="Vicario S."/>
            <person name="Vieira F.G."/>
            <person name="Vilella A.J."/>
            <person name="Villasante A."/>
            <person name="Walenz B."/>
            <person name="Wang J."/>
            <person name="Wasserman M."/>
            <person name="Watts T."/>
            <person name="Wilson D."/>
            <person name="Wilson R.K."/>
            <person name="Wing R.A."/>
            <person name="Wolfner M.F."/>
            <person name="Wong A."/>
            <person name="Wong G.K."/>
            <person name="Wu C.I."/>
            <person name="Wu G."/>
            <person name="Yamamoto D."/>
            <person name="Yang H.P."/>
            <person name="Yang S.P."/>
            <person name="Yorke J.A."/>
            <person name="Yoshida K."/>
            <person name="Zdobnov E."/>
            <person name="Zhang P."/>
            <person name="Zhang Y."/>
            <person name="Zimin A.V."/>
            <person name="Baldwin J."/>
            <person name="Abdouelleil A."/>
            <person name="Abdulkadir J."/>
            <person name="Abebe A."/>
            <person name="Abera B."/>
            <person name="Abreu J."/>
            <person name="Acer S.C."/>
            <person name="Aftuck L."/>
            <person name="Alexander A."/>
            <person name="An P."/>
            <person name="Anderson E."/>
            <person name="Anderson S."/>
            <person name="Arachi H."/>
            <person name="Azer M."/>
            <person name="Bachantsang P."/>
            <person name="Barry A."/>
            <person name="Bayul T."/>
            <person name="Berlin A."/>
            <person name="Bessette D."/>
            <person name="Bloom T."/>
            <person name="Blye J."/>
            <person name="Boguslavskiy L."/>
            <person name="Bonnet C."/>
            <person name="Boukhgalter B."/>
            <person name="Bourzgui I."/>
            <person name="Brown A."/>
            <person name="Cahill P."/>
            <person name="Channer S."/>
            <person name="Cheshatsang Y."/>
            <person name="Chuda L."/>
            <person name="Citroen M."/>
            <person name="Collymore A."/>
            <person name="Cooke P."/>
            <person name="Costello M."/>
            <person name="D'Aco K."/>
            <person name="Daza R."/>
            <person name="De Haan G."/>
            <person name="DeGray S."/>
            <person name="DeMaso C."/>
            <person name="Dhargay N."/>
            <person name="Dooley K."/>
            <person name="Dooley E."/>
            <person name="Doricent M."/>
            <person name="Dorje P."/>
            <person name="Dorjee K."/>
            <person name="Dupes A."/>
            <person name="Elong R."/>
            <person name="Falk J."/>
            <person name="Farina A."/>
            <person name="Faro S."/>
            <person name="Ferguson D."/>
            <person name="Fisher S."/>
            <person name="Foley C.D."/>
            <person name="Franke A."/>
            <person name="Friedrich D."/>
            <person name="Gadbois L."/>
            <person name="Gearin G."/>
            <person name="Gearin C.R."/>
            <person name="Giannoukos G."/>
            <person name="Goode T."/>
            <person name="Graham J."/>
            <person name="Grandbois E."/>
            <person name="Grewal S."/>
            <person name="Gyaltsen K."/>
            <person name="Hafez N."/>
            <person name="Hagos B."/>
            <person name="Hall J."/>
            <person name="Henson C."/>
            <person name="Hollinger A."/>
            <person name="Honan T."/>
            <person name="Huard M.D."/>
            <person name="Hughes L."/>
            <person name="Hurhula B."/>
            <person name="Husby M.E."/>
            <person name="Kamat A."/>
            <person name="Kanga B."/>
            <person name="Kashin S."/>
            <person name="Khazanovich D."/>
            <person name="Kisner P."/>
            <person name="Lance K."/>
            <person name="Lara M."/>
            <person name="Lee W."/>
            <person name="Lennon N."/>
            <person name="Letendre F."/>
            <person name="LeVine R."/>
            <person name="Lipovsky A."/>
            <person name="Liu X."/>
            <person name="Liu J."/>
            <person name="Liu S."/>
            <person name="Lokyitsang T."/>
            <person name="Lokyitsang Y."/>
            <person name="Lubonja R."/>
            <person name="Lui A."/>
            <person name="MacDonald P."/>
            <person name="Magnisalis V."/>
            <person name="Maru K."/>
            <person name="Matthews C."/>
            <person name="McCusker W."/>
            <person name="McDonough S."/>
            <person name="Mehta T."/>
            <person name="Meldrim J."/>
            <person name="Meneus L."/>
            <person name="Mihai O."/>
            <person name="Mihalev A."/>
            <person name="Mihova T."/>
            <person name="Mittelman R."/>
            <person name="Mlenga V."/>
            <person name="Montmayeur A."/>
            <person name="Mulrain L."/>
            <person name="Navidi A."/>
            <person name="Naylor J."/>
            <person name="Negash T."/>
            <person name="Nguyen T."/>
            <person name="Nguyen N."/>
            <person name="Nicol R."/>
            <person name="Norbu C."/>
            <person name="Norbu N."/>
            <person name="Novod N."/>
            <person name="O'Neill B."/>
            <person name="Osman S."/>
            <person name="Markiewicz E."/>
            <person name="Oyono O.L."/>
            <person name="Patti C."/>
            <person name="Phunkhang P."/>
            <person name="Pierre F."/>
            <person name="Priest M."/>
            <person name="Raghuraman S."/>
            <person name="Rege F."/>
            <person name="Reyes R."/>
            <person name="Rise C."/>
            <person name="Rogov P."/>
            <person name="Ross K."/>
            <person name="Ryan E."/>
            <person name="Settipalli S."/>
            <person name="Shea T."/>
            <person name="Sherpa N."/>
            <person name="Shi L."/>
            <person name="Shih D."/>
            <person name="Sparrow T."/>
            <person name="Spaulding J."/>
            <person name="Stalker J."/>
            <person name="Stange-Thomann N."/>
            <person name="Stavropoulos S."/>
            <person name="Stone C."/>
            <person name="Strader C."/>
            <person name="Tesfaye S."/>
            <person name="Thomson T."/>
            <person name="Thoulutsang Y."/>
            <person name="Thoulutsang D."/>
            <person name="Topham K."/>
            <person name="Topping I."/>
            <person name="Tsamla T."/>
            <person name="Vassiliev H."/>
            <person name="Vo A."/>
            <person name="Wangchuk T."/>
            <person name="Wangdi T."/>
            <person name="Weiand M."/>
            <person name="Wilkinson J."/>
            <person name="Wilson A."/>
            <person name="Yadav S."/>
            <person name="Young G."/>
            <person name="Yu Q."/>
            <person name="Zembek L."/>
            <person name="Zhong D."/>
            <person name="Zimmer A."/>
            <person name="Zwirko Z."/>
            <person name="Jaffe D.B."/>
            <person name="Alvarez P."/>
            <person name="Brockman W."/>
            <person name="Butler J."/>
            <person name="Chin C."/>
            <person name="Gnerre S."/>
            <person name="Grabherr M."/>
            <person name="Kleber M."/>
            <person name="Mauceli E."/>
            <person name="MacCallum I."/>
        </authorList>
    </citation>
    <scope>NUCLEOTIDE SEQUENCE [LARGE SCALE GENOMIC DNA]</scope>
    <source>
        <strain evidence="3">Rob3c / Tucson 14021-0248.25</strain>
    </source>
</reference>
<gene>
    <name evidence="2" type="primary">Dsec\GM16554</name>
    <name evidence="2" type="ORF">Dsec_GM16554</name>
</gene>
<feature type="region of interest" description="Disordered" evidence="1">
    <location>
        <begin position="1"/>
        <end position="60"/>
    </location>
</feature>
<dbReference type="EMBL" id="CH682147">
    <property type="protein sequence ID" value="EDW55369.1"/>
    <property type="molecule type" value="Genomic_DNA"/>
</dbReference>
<name>B4IPL9_DROSE</name>
<protein>
    <submittedName>
        <fullName evidence="2">GM16554</fullName>
    </submittedName>
</protein>
<dbReference type="Proteomes" id="UP000001292">
    <property type="component" value="Unassembled WGS sequence"/>
</dbReference>
<keyword evidence="3" id="KW-1185">Reference proteome</keyword>
<proteinExistence type="predicted"/>
<dbReference type="AlphaFoldDB" id="B4IPL9"/>
<evidence type="ECO:0000313" key="3">
    <source>
        <dbReference type="Proteomes" id="UP000001292"/>
    </source>
</evidence>
<dbReference type="HOGENOM" id="CLU_2485739_0_0_1"/>
<accession>B4IPL9</accession>
<dbReference type="STRING" id="7238.B4IPL9"/>